<dbReference type="EC" id="2.3.2.31" evidence="2"/>
<evidence type="ECO:0000256" key="1">
    <source>
        <dbReference type="ARBA" id="ARBA00001798"/>
    </source>
</evidence>
<evidence type="ECO:0000256" key="6">
    <source>
        <dbReference type="ARBA" id="ARBA00022771"/>
    </source>
</evidence>
<evidence type="ECO:0000313" key="11">
    <source>
        <dbReference type="EMBL" id="KAF1965085.1"/>
    </source>
</evidence>
<keyword evidence="8" id="KW-0862">Zinc</keyword>
<dbReference type="PROSITE" id="PS51873">
    <property type="entry name" value="TRIAD"/>
    <property type="match status" value="1"/>
</dbReference>
<keyword evidence="6" id="KW-0863">Zinc-finger</keyword>
<dbReference type="GO" id="GO:0016567">
    <property type="term" value="P:protein ubiquitination"/>
    <property type="evidence" value="ECO:0007669"/>
    <property type="project" value="InterPro"/>
</dbReference>
<keyword evidence="12" id="KW-1185">Reference proteome</keyword>
<evidence type="ECO:0000256" key="3">
    <source>
        <dbReference type="ARBA" id="ARBA00022679"/>
    </source>
</evidence>
<dbReference type="InterPro" id="IPR002867">
    <property type="entry name" value="IBR_dom"/>
</dbReference>
<gene>
    <name evidence="11" type="ORF">BU23DRAFT_561360</name>
</gene>
<dbReference type="CDD" id="cd20335">
    <property type="entry name" value="BRcat_RBR"/>
    <property type="match status" value="1"/>
</dbReference>
<name>A0A6A5UJS0_9PLEO</name>
<organism evidence="11 12">
    <name type="scientific">Bimuria novae-zelandiae CBS 107.79</name>
    <dbReference type="NCBI Taxonomy" id="1447943"/>
    <lineage>
        <taxon>Eukaryota</taxon>
        <taxon>Fungi</taxon>
        <taxon>Dikarya</taxon>
        <taxon>Ascomycota</taxon>
        <taxon>Pezizomycotina</taxon>
        <taxon>Dothideomycetes</taxon>
        <taxon>Pleosporomycetidae</taxon>
        <taxon>Pleosporales</taxon>
        <taxon>Massarineae</taxon>
        <taxon>Didymosphaeriaceae</taxon>
        <taxon>Bimuria</taxon>
    </lineage>
</organism>
<accession>A0A6A5UJS0</accession>
<evidence type="ECO:0000313" key="12">
    <source>
        <dbReference type="Proteomes" id="UP000800036"/>
    </source>
</evidence>
<dbReference type="InterPro" id="IPR031127">
    <property type="entry name" value="E3_UB_ligase_RBR"/>
</dbReference>
<evidence type="ECO:0000256" key="4">
    <source>
        <dbReference type="ARBA" id="ARBA00022723"/>
    </source>
</evidence>
<dbReference type="EMBL" id="ML976770">
    <property type="protein sequence ID" value="KAF1965085.1"/>
    <property type="molecule type" value="Genomic_DNA"/>
</dbReference>
<dbReference type="Gene3D" id="1.20.120.1750">
    <property type="match status" value="1"/>
</dbReference>
<feature type="region of interest" description="Disordered" evidence="9">
    <location>
        <begin position="350"/>
        <end position="373"/>
    </location>
</feature>
<comment type="catalytic activity">
    <reaction evidence="1">
        <text>[E2 ubiquitin-conjugating enzyme]-S-ubiquitinyl-L-cysteine + [acceptor protein]-L-lysine = [E2 ubiquitin-conjugating enzyme]-L-cysteine + [acceptor protein]-N(6)-ubiquitinyl-L-lysine.</text>
        <dbReference type="EC" id="2.3.2.31"/>
    </reaction>
</comment>
<feature type="compositionally biased region" description="Pro residues" evidence="9">
    <location>
        <begin position="355"/>
        <end position="371"/>
    </location>
</feature>
<dbReference type="GO" id="GO:0061630">
    <property type="term" value="F:ubiquitin protein ligase activity"/>
    <property type="evidence" value="ECO:0007669"/>
    <property type="project" value="UniProtKB-EC"/>
</dbReference>
<keyword evidence="3" id="KW-0808">Transferase</keyword>
<evidence type="ECO:0000256" key="8">
    <source>
        <dbReference type="ARBA" id="ARBA00022833"/>
    </source>
</evidence>
<keyword evidence="5" id="KW-0677">Repeat</keyword>
<dbReference type="GO" id="GO:0008270">
    <property type="term" value="F:zinc ion binding"/>
    <property type="evidence" value="ECO:0007669"/>
    <property type="project" value="UniProtKB-KW"/>
</dbReference>
<dbReference type="CDD" id="cd20336">
    <property type="entry name" value="Rcat_RBR"/>
    <property type="match status" value="1"/>
</dbReference>
<dbReference type="InterPro" id="IPR044066">
    <property type="entry name" value="TRIAD_supradom"/>
</dbReference>
<evidence type="ECO:0000256" key="2">
    <source>
        <dbReference type="ARBA" id="ARBA00012251"/>
    </source>
</evidence>
<reference evidence="11" key="1">
    <citation type="journal article" date="2020" name="Stud. Mycol.">
        <title>101 Dothideomycetes genomes: a test case for predicting lifestyles and emergence of pathogens.</title>
        <authorList>
            <person name="Haridas S."/>
            <person name="Albert R."/>
            <person name="Binder M."/>
            <person name="Bloem J."/>
            <person name="Labutti K."/>
            <person name="Salamov A."/>
            <person name="Andreopoulos B."/>
            <person name="Baker S."/>
            <person name="Barry K."/>
            <person name="Bills G."/>
            <person name="Bluhm B."/>
            <person name="Cannon C."/>
            <person name="Castanera R."/>
            <person name="Culley D."/>
            <person name="Daum C."/>
            <person name="Ezra D."/>
            <person name="Gonzalez J."/>
            <person name="Henrissat B."/>
            <person name="Kuo A."/>
            <person name="Liang C."/>
            <person name="Lipzen A."/>
            <person name="Lutzoni F."/>
            <person name="Magnuson J."/>
            <person name="Mondo S."/>
            <person name="Nolan M."/>
            <person name="Ohm R."/>
            <person name="Pangilinan J."/>
            <person name="Park H.-J."/>
            <person name="Ramirez L."/>
            <person name="Alfaro M."/>
            <person name="Sun H."/>
            <person name="Tritt A."/>
            <person name="Yoshinaga Y."/>
            <person name="Zwiers L.-H."/>
            <person name="Turgeon B."/>
            <person name="Goodwin S."/>
            <person name="Spatafora J."/>
            <person name="Crous P."/>
            <person name="Grigoriev I."/>
        </authorList>
    </citation>
    <scope>NUCLEOTIDE SEQUENCE</scope>
    <source>
        <strain evidence="11">CBS 107.79</strain>
    </source>
</reference>
<feature type="domain" description="RING-type" evidence="10">
    <location>
        <begin position="85"/>
        <end position="305"/>
    </location>
</feature>
<dbReference type="AlphaFoldDB" id="A0A6A5UJS0"/>
<evidence type="ECO:0000259" key="10">
    <source>
        <dbReference type="PROSITE" id="PS51873"/>
    </source>
</evidence>
<feature type="region of interest" description="Disordered" evidence="9">
    <location>
        <begin position="1"/>
        <end position="60"/>
    </location>
</feature>
<keyword evidence="7" id="KW-0833">Ubl conjugation pathway</keyword>
<dbReference type="PANTHER" id="PTHR11685">
    <property type="entry name" value="RBR FAMILY RING FINGER AND IBR DOMAIN-CONTAINING"/>
    <property type="match status" value="1"/>
</dbReference>
<evidence type="ECO:0000256" key="9">
    <source>
        <dbReference type="SAM" id="MobiDB-lite"/>
    </source>
</evidence>
<evidence type="ECO:0000256" key="7">
    <source>
        <dbReference type="ARBA" id="ARBA00022786"/>
    </source>
</evidence>
<dbReference type="Pfam" id="PF01485">
    <property type="entry name" value="IBR"/>
    <property type="match status" value="1"/>
</dbReference>
<proteinExistence type="predicted"/>
<protein>
    <recommendedName>
        <fullName evidence="2">RBR-type E3 ubiquitin transferase</fullName>
        <ecNumber evidence="2">2.3.2.31</ecNumber>
    </recommendedName>
</protein>
<sequence length="474" mass="51590">MARTRAIERAARQPSPPSTNGSSQNPILIRGSNSPPSEALPTPGNRRSMRLQSAKEEPQMTVAKRRTKGSRVVKAVEKASKPKPVLKDCLICCTARPVINRAGRGFKTIEGTCEHFQNICNACIGTMINEKIVKRDLDEAVLACDYPECEHVLDYNTVAKLIFKVCRESWNDALLMHHLRNGENYIACLNTECGYYFSIEDCQGKSSKPDHGKKIACPHCDDAICLNCMRPDHGFSPCKTAEEIKSLEEIKKMGAKSCPKCGINIEKNGGCNHMKCRHCKFDFCFGCLVGYSPNMQHAEGCSDRGGIMNDPRNWVRDDGNGDAVILRIARQVQQDIDFPQAIPEPPRRVAAVAPAAPPAPPRRQPVAPPPQAASQAQLAAAAVMPRIHASAWMGNLFALIQQNHLHNRRHHHPNGGHHVRLNAVNMPVQGQAGNAVNMPVQGQAGNGNAGIGIGNGNANAGGGARHLGNTPWYS</sequence>
<keyword evidence="4" id="KW-0479">Metal-binding</keyword>
<feature type="compositionally biased region" description="Polar residues" evidence="9">
    <location>
        <begin position="18"/>
        <end position="36"/>
    </location>
</feature>
<dbReference type="SUPFAM" id="SSF57850">
    <property type="entry name" value="RING/U-box"/>
    <property type="match status" value="1"/>
</dbReference>
<feature type="compositionally biased region" description="Basic and acidic residues" evidence="9">
    <location>
        <begin position="1"/>
        <end position="11"/>
    </location>
</feature>
<dbReference type="Pfam" id="PF22191">
    <property type="entry name" value="IBR_1"/>
    <property type="match status" value="1"/>
</dbReference>
<dbReference type="Proteomes" id="UP000800036">
    <property type="component" value="Unassembled WGS sequence"/>
</dbReference>
<dbReference type="OrthoDB" id="1431934at2759"/>
<evidence type="ECO:0000256" key="5">
    <source>
        <dbReference type="ARBA" id="ARBA00022737"/>
    </source>
</evidence>